<evidence type="ECO:0000313" key="2">
    <source>
        <dbReference type="EMBL" id="KAA1120921.1"/>
    </source>
</evidence>
<evidence type="ECO:0000313" key="4">
    <source>
        <dbReference type="Proteomes" id="UP000325313"/>
    </source>
</evidence>
<keyword evidence="1" id="KW-0472">Membrane</keyword>
<keyword evidence="1" id="KW-0812">Transmembrane</keyword>
<gene>
    <name evidence="2" type="ORF">PGTUg99_019348</name>
    <name evidence="3" type="ORF">PGTUg99_025526</name>
</gene>
<protein>
    <submittedName>
        <fullName evidence="2">Uncharacterized protein</fullName>
    </submittedName>
</protein>
<comment type="caution">
    <text evidence="2">The sequence shown here is derived from an EMBL/GenBank/DDBJ whole genome shotgun (WGS) entry which is preliminary data.</text>
</comment>
<sequence>MKLTIAVHSIFYTLVFMIMTSTMTVEGLRCRNPALSQPVCTEGSNYPKAIIDKENKTFTCPGSSSPRCCNYDPAEDPPTISCTPKVN</sequence>
<proteinExistence type="predicted"/>
<evidence type="ECO:0000313" key="3">
    <source>
        <dbReference type="EMBL" id="KAA1127143.1"/>
    </source>
</evidence>
<feature type="transmembrane region" description="Helical" evidence="1">
    <location>
        <begin position="6"/>
        <end position="25"/>
    </location>
</feature>
<reference evidence="2 4" key="1">
    <citation type="submission" date="2019-05" db="EMBL/GenBank/DDBJ databases">
        <title>Emergence of the Ug99 lineage of the wheat stem rust pathogen through somatic hybridization.</title>
        <authorList>
            <person name="Li F."/>
            <person name="Upadhyaya N.M."/>
            <person name="Sperschneider J."/>
            <person name="Matny O."/>
            <person name="Nguyen-Phuc H."/>
            <person name="Mago R."/>
            <person name="Raley C."/>
            <person name="Miller M.E."/>
            <person name="Silverstein K.A.T."/>
            <person name="Henningsen E."/>
            <person name="Hirsch C.D."/>
            <person name="Visser B."/>
            <person name="Pretorius Z.A."/>
            <person name="Steffenson B.J."/>
            <person name="Schwessinger B."/>
            <person name="Dodds P.N."/>
            <person name="Figueroa M."/>
        </authorList>
    </citation>
    <scope>NUCLEOTIDE SEQUENCE [LARGE SCALE GENOMIC DNA]</scope>
    <source>
        <strain evidence="2 4">Ug99</strain>
    </source>
</reference>
<dbReference type="EMBL" id="VDEP01000169">
    <property type="protein sequence ID" value="KAA1127143.1"/>
    <property type="molecule type" value="Genomic_DNA"/>
</dbReference>
<dbReference type="EMBL" id="VDEP01000240">
    <property type="protein sequence ID" value="KAA1120921.1"/>
    <property type="molecule type" value="Genomic_DNA"/>
</dbReference>
<evidence type="ECO:0000256" key="1">
    <source>
        <dbReference type="SAM" id="Phobius"/>
    </source>
</evidence>
<accession>A0A5B0R5E7</accession>
<dbReference type="Proteomes" id="UP000325313">
    <property type="component" value="Unassembled WGS sequence"/>
</dbReference>
<name>A0A5B0R5E7_PUCGR</name>
<keyword evidence="1" id="KW-1133">Transmembrane helix</keyword>
<organism evidence="2 4">
    <name type="scientific">Puccinia graminis f. sp. tritici</name>
    <dbReference type="NCBI Taxonomy" id="56615"/>
    <lineage>
        <taxon>Eukaryota</taxon>
        <taxon>Fungi</taxon>
        <taxon>Dikarya</taxon>
        <taxon>Basidiomycota</taxon>
        <taxon>Pucciniomycotina</taxon>
        <taxon>Pucciniomycetes</taxon>
        <taxon>Pucciniales</taxon>
        <taxon>Pucciniaceae</taxon>
        <taxon>Puccinia</taxon>
    </lineage>
</organism>
<dbReference type="AlphaFoldDB" id="A0A5B0R5E7"/>